<dbReference type="RefSeq" id="WP_108783243.1">
    <property type="nucleotide sequence ID" value="NZ_OMKW01000003.1"/>
</dbReference>
<dbReference type="OrthoDB" id="9783707at2"/>
<feature type="transmembrane region" description="Helical" evidence="1">
    <location>
        <begin position="16"/>
        <end position="35"/>
    </location>
</feature>
<protein>
    <recommendedName>
        <fullName evidence="2">EamA domain-containing protein</fullName>
    </recommendedName>
</protein>
<feature type="transmembrane region" description="Helical" evidence="1">
    <location>
        <begin position="71"/>
        <end position="89"/>
    </location>
</feature>
<dbReference type="AlphaFoldDB" id="A0A2R8ADR4"/>
<sequence>MTDWVYAIEGTEAGHFAAMVLALNSALAHAIFGALQKGRCDPWLVRGAIDISYGLMALPIALYLVPWPTPQLWLILVGVFVIHAAYKFCMAMAYSRGAYTVVYPIVRGTAPIVTVLGAGLVFGEYFQPLQWVGTILVSLAIIALAMVNLKGVTLGRDMLKQAIGLAIFTGFLTSLYTVYDAYGIRLAADPFTFLAWFFVVDGLFLFPWIALARWRRMEARPAVGPLLLRGWIGGMLGFVSFGSAMLATRLDKVGEAAVLRETSTVFAAAIGWIFLREAVGPLRAALMAAIALGAVLVEMGG</sequence>
<feature type="transmembrane region" description="Helical" evidence="1">
    <location>
        <begin position="129"/>
        <end position="149"/>
    </location>
</feature>
<feature type="transmembrane region" description="Helical" evidence="1">
    <location>
        <begin position="191"/>
        <end position="214"/>
    </location>
</feature>
<reference evidence="3 4" key="1">
    <citation type="submission" date="2018-03" db="EMBL/GenBank/DDBJ databases">
        <authorList>
            <person name="Keele B.F."/>
        </authorList>
    </citation>
    <scope>NUCLEOTIDE SEQUENCE [LARGE SCALE GENOMIC DNA]</scope>
    <source>
        <strain evidence="3 4">CeCT 8812</strain>
    </source>
</reference>
<dbReference type="EMBL" id="OMKW01000003">
    <property type="protein sequence ID" value="SPF30387.1"/>
    <property type="molecule type" value="Genomic_DNA"/>
</dbReference>
<evidence type="ECO:0000313" key="4">
    <source>
        <dbReference type="Proteomes" id="UP000244932"/>
    </source>
</evidence>
<feature type="transmembrane region" description="Helical" evidence="1">
    <location>
        <begin position="258"/>
        <end position="275"/>
    </location>
</feature>
<dbReference type="InterPro" id="IPR037185">
    <property type="entry name" value="EmrE-like"/>
</dbReference>
<dbReference type="Pfam" id="PF00892">
    <property type="entry name" value="EamA"/>
    <property type="match status" value="1"/>
</dbReference>
<dbReference type="Proteomes" id="UP000244932">
    <property type="component" value="Unassembled WGS sequence"/>
</dbReference>
<dbReference type="SUPFAM" id="SSF103481">
    <property type="entry name" value="Multidrug resistance efflux transporter EmrE"/>
    <property type="match status" value="2"/>
</dbReference>
<keyword evidence="1" id="KW-1133">Transmembrane helix</keyword>
<evidence type="ECO:0000313" key="3">
    <source>
        <dbReference type="EMBL" id="SPF30387.1"/>
    </source>
</evidence>
<keyword evidence="1" id="KW-0472">Membrane</keyword>
<keyword evidence="4" id="KW-1185">Reference proteome</keyword>
<dbReference type="InterPro" id="IPR000620">
    <property type="entry name" value="EamA_dom"/>
</dbReference>
<proteinExistence type="predicted"/>
<dbReference type="Gene3D" id="1.10.3730.20">
    <property type="match status" value="1"/>
</dbReference>
<feature type="domain" description="EamA" evidence="2">
    <location>
        <begin position="162"/>
        <end position="297"/>
    </location>
</feature>
<gene>
    <name evidence="3" type="ORF">POI8812_02723</name>
</gene>
<feature type="transmembrane region" description="Helical" evidence="1">
    <location>
        <begin position="282"/>
        <end position="300"/>
    </location>
</feature>
<evidence type="ECO:0000259" key="2">
    <source>
        <dbReference type="Pfam" id="PF00892"/>
    </source>
</evidence>
<feature type="transmembrane region" description="Helical" evidence="1">
    <location>
        <begin position="101"/>
        <end position="123"/>
    </location>
</feature>
<keyword evidence="1" id="KW-0812">Transmembrane</keyword>
<feature type="transmembrane region" description="Helical" evidence="1">
    <location>
        <begin position="161"/>
        <end position="179"/>
    </location>
</feature>
<evidence type="ECO:0000256" key="1">
    <source>
        <dbReference type="SAM" id="Phobius"/>
    </source>
</evidence>
<feature type="transmembrane region" description="Helical" evidence="1">
    <location>
        <begin position="226"/>
        <end position="246"/>
    </location>
</feature>
<organism evidence="3 4">
    <name type="scientific">Pontivivens insulae</name>
    <dbReference type="NCBI Taxonomy" id="1639689"/>
    <lineage>
        <taxon>Bacteria</taxon>
        <taxon>Pseudomonadati</taxon>
        <taxon>Pseudomonadota</taxon>
        <taxon>Alphaproteobacteria</taxon>
        <taxon>Rhodobacterales</taxon>
        <taxon>Paracoccaceae</taxon>
        <taxon>Pontivivens</taxon>
    </lineage>
</organism>
<accession>A0A2R8ADR4</accession>
<feature type="transmembrane region" description="Helical" evidence="1">
    <location>
        <begin position="47"/>
        <end position="65"/>
    </location>
</feature>
<dbReference type="GO" id="GO:0016020">
    <property type="term" value="C:membrane"/>
    <property type="evidence" value="ECO:0007669"/>
    <property type="project" value="InterPro"/>
</dbReference>
<name>A0A2R8ADR4_9RHOB</name>